<accession>A0A3R6FJN5</accession>
<evidence type="ECO:0000313" key="3">
    <source>
        <dbReference type="Proteomes" id="UP000286598"/>
    </source>
</evidence>
<evidence type="ECO:0000256" key="1">
    <source>
        <dbReference type="SAM" id="SignalP"/>
    </source>
</evidence>
<dbReference type="PROSITE" id="PS51257">
    <property type="entry name" value="PROKAR_LIPOPROTEIN"/>
    <property type="match status" value="1"/>
</dbReference>
<keyword evidence="1" id="KW-0732">Signal</keyword>
<proteinExistence type="predicted"/>
<evidence type="ECO:0000313" key="2">
    <source>
        <dbReference type="EMBL" id="RHK53309.1"/>
    </source>
</evidence>
<dbReference type="EMBL" id="QRNO01000001">
    <property type="protein sequence ID" value="RHK53309.1"/>
    <property type="molecule type" value="Genomic_DNA"/>
</dbReference>
<dbReference type="OrthoDB" id="1110209at2"/>
<comment type="caution">
    <text evidence="2">The sequence shown here is derived from an EMBL/GenBank/DDBJ whole genome shotgun (WGS) entry which is preliminary data.</text>
</comment>
<dbReference type="AlphaFoldDB" id="A0A3R6FJN5"/>
<name>A0A3R6FJN5_9BACT</name>
<organism evidence="2 3">
    <name type="scientific">Leyella stercorea</name>
    <dbReference type="NCBI Taxonomy" id="363265"/>
    <lineage>
        <taxon>Bacteria</taxon>
        <taxon>Pseudomonadati</taxon>
        <taxon>Bacteroidota</taxon>
        <taxon>Bacteroidia</taxon>
        <taxon>Bacteroidales</taxon>
        <taxon>Prevotellaceae</taxon>
        <taxon>Leyella</taxon>
    </lineage>
</organism>
<protein>
    <submittedName>
        <fullName evidence="2">DUF4270 domain-containing protein</fullName>
    </submittedName>
</protein>
<dbReference type="InterPro" id="IPR025366">
    <property type="entry name" value="DUF4270"/>
</dbReference>
<keyword evidence="3" id="KW-1185">Reference proteome</keyword>
<sequence>MKLKYLASLMLATLIFTSCDDTTGDIGSGTLIDGSDNLNIVTDTFEVKTRSIVADSVLARTYTSYIGKVRDPETGAYLSSDFMTQFYMPEGFEFPNKDSIKIANKGQIKADSCDIRLYYKEFYGDSLAPMKLTAYELSAPIPEKVYYSNFDPKKEGFVDESTAVNKVYTLTDLNVDASVRKGSDYIKSICIPLNDSFGTELINQFYDHKEDFKDAYTFINKVTPGFYFKTQSGLGAMAHIYLSQLNVYFRHKTTTTNKDGSKRDTIIVSSASFPGTEEVLQTTNIINDKAAIKRLAEEDTCTYIKSPAGIFTEMTIPVDDILRGHENDTINTAKVSLTRINPIANGYYALNAPTTLLMIPKAEMYSFFENKQVANYKTSFLATYSSTTNQYTFNNIGSLVRYMGENRSKKDWNKVVIIPVTVTKNTSGELTNITHDMSIASTKLVGGSNNRNGAINITVIYSKFK</sequence>
<dbReference type="Proteomes" id="UP000286598">
    <property type="component" value="Unassembled WGS sequence"/>
</dbReference>
<dbReference type="Pfam" id="PF14092">
    <property type="entry name" value="DUF4270"/>
    <property type="match status" value="1"/>
</dbReference>
<gene>
    <name evidence="2" type="ORF">DW060_00325</name>
</gene>
<reference evidence="2 3" key="1">
    <citation type="submission" date="2018-08" db="EMBL/GenBank/DDBJ databases">
        <title>A genome reference for cultivated species of the human gut microbiota.</title>
        <authorList>
            <person name="Zou Y."/>
            <person name="Xue W."/>
            <person name="Luo G."/>
        </authorList>
    </citation>
    <scope>NUCLEOTIDE SEQUENCE [LARGE SCALE GENOMIC DNA]</scope>
    <source>
        <strain evidence="2 3">AF42-9</strain>
    </source>
</reference>
<feature type="signal peptide" evidence="1">
    <location>
        <begin position="1"/>
        <end position="20"/>
    </location>
</feature>
<feature type="chain" id="PRO_5018768237" evidence="1">
    <location>
        <begin position="21"/>
        <end position="465"/>
    </location>
</feature>